<sequence>QRRSDIEAEIAQRTADEALREAIAPVSNRLAQLVNDADRLLGDAEGVPAQYRPSAEELSSECKKAVELLRNAPKTHPSVETLEIALSSAENMIPVLEDRANNWDEFVKVRDEADVELDKLRQPLDEVLAKPRRTINDAKLDFDVISVERQKSHILDGKVRRLEELSELLDPLNSTYADVRFIDADVEQTAQQYDDVLNELSSEIEDESLIHNFVDQFVSEMNAICESLAKEATKETIENIEQFQ</sequence>
<feature type="non-terminal residue" evidence="2">
    <location>
        <position position="1"/>
    </location>
</feature>
<evidence type="ECO:0000259" key="1">
    <source>
        <dbReference type="Pfam" id="PF24611"/>
    </source>
</evidence>
<keyword evidence="3" id="KW-1185">Reference proteome</keyword>
<evidence type="ECO:0000313" key="3">
    <source>
        <dbReference type="Proteomes" id="UP000230423"/>
    </source>
</evidence>
<feature type="non-terminal residue" evidence="2">
    <location>
        <position position="244"/>
    </location>
</feature>
<dbReference type="InterPro" id="IPR057134">
    <property type="entry name" value="Spectrin_Anc-1_3"/>
</dbReference>
<gene>
    <name evidence="2" type="ORF">TELCIR_20950</name>
</gene>
<proteinExistence type="predicted"/>
<protein>
    <recommendedName>
        <fullName evidence="1">Nuclear anchorage protein 1 spectrin-like repeat domain-containing protein</fullName>
    </recommendedName>
</protein>
<feature type="domain" description="Nuclear anchorage protein 1 spectrin-like repeat" evidence="1">
    <location>
        <begin position="92"/>
        <end position="205"/>
    </location>
</feature>
<evidence type="ECO:0000313" key="2">
    <source>
        <dbReference type="EMBL" id="PIO57631.1"/>
    </source>
</evidence>
<organism evidence="2 3">
    <name type="scientific">Teladorsagia circumcincta</name>
    <name type="common">Brown stomach worm</name>
    <name type="synonym">Ostertagia circumcincta</name>
    <dbReference type="NCBI Taxonomy" id="45464"/>
    <lineage>
        <taxon>Eukaryota</taxon>
        <taxon>Metazoa</taxon>
        <taxon>Ecdysozoa</taxon>
        <taxon>Nematoda</taxon>
        <taxon>Chromadorea</taxon>
        <taxon>Rhabditida</taxon>
        <taxon>Rhabditina</taxon>
        <taxon>Rhabditomorpha</taxon>
        <taxon>Strongyloidea</taxon>
        <taxon>Trichostrongylidae</taxon>
        <taxon>Teladorsagia</taxon>
    </lineage>
</organism>
<reference evidence="2 3" key="1">
    <citation type="submission" date="2015-09" db="EMBL/GenBank/DDBJ databases">
        <title>Draft genome of the parasitic nematode Teladorsagia circumcincta isolate WARC Sus (inbred).</title>
        <authorList>
            <person name="Mitreva M."/>
        </authorList>
    </citation>
    <scope>NUCLEOTIDE SEQUENCE [LARGE SCALE GENOMIC DNA]</scope>
    <source>
        <strain evidence="2 3">S</strain>
    </source>
</reference>
<dbReference type="Pfam" id="PF24611">
    <property type="entry name" value="Spectrin_Anc-1"/>
    <property type="match status" value="1"/>
</dbReference>
<dbReference type="EMBL" id="KZ364527">
    <property type="protein sequence ID" value="PIO57631.1"/>
    <property type="molecule type" value="Genomic_DNA"/>
</dbReference>
<dbReference type="Proteomes" id="UP000230423">
    <property type="component" value="Unassembled WGS sequence"/>
</dbReference>
<accession>A0A2G9TI57</accession>
<dbReference type="AlphaFoldDB" id="A0A2G9TI57"/>
<name>A0A2G9TI57_TELCI</name>
<dbReference type="OrthoDB" id="5869473at2759"/>